<keyword evidence="1" id="KW-0472">Membrane</keyword>
<organism evidence="2 3">
    <name type="scientific">Fodinicola feengrottensis</name>
    <dbReference type="NCBI Taxonomy" id="435914"/>
    <lineage>
        <taxon>Bacteria</taxon>
        <taxon>Bacillati</taxon>
        <taxon>Actinomycetota</taxon>
        <taxon>Actinomycetes</taxon>
        <taxon>Mycobacteriales</taxon>
        <taxon>Fodinicola</taxon>
    </lineage>
</organism>
<protein>
    <recommendedName>
        <fullName evidence="4">TrbC/VirB2 family protein</fullName>
    </recommendedName>
</protein>
<keyword evidence="1" id="KW-0812">Transmembrane</keyword>
<proteinExistence type="predicted"/>
<dbReference type="EMBL" id="BAAANY010000007">
    <property type="protein sequence ID" value="GAA1668827.1"/>
    <property type="molecule type" value="Genomic_DNA"/>
</dbReference>
<dbReference type="RefSeq" id="WP_163573502.1">
    <property type="nucleotide sequence ID" value="NZ_BAAANY010000007.1"/>
</dbReference>
<evidence type="ECO:0000313" key="3">
    <source>
        <dbReference type="Proteomes" id="UP001500618"/>
    </source>
</evidence>
<evidence type="ECO:0000313" key="2">
    <source>
        <dbReference type="EMBL" id="GAA1668827.1"/>
    </source>
</evidence>
<evidence type="ECO:0008006" key="4">
    <source>
        <dbReference type="Google" id="ProtNLM"/>
    </source>
</evidence>
<gene>
    <name evidence="2" type="ORF">GCM10009765_17860</name>
</gene>
<dbReference type="Proteomes" id="UP001500618">
    <property type="component" value="Unassembled WGS sequence"/>
</dbReference>
<comment type="caution">
    <text evidence="2">The sequence shown here is derived from an EMBL/GenBank/DDBJ whole genome shotgun (WGS) entry which is preliminary data.</text>
</comment>
<feature type="transmembrane region" description="Helical" evidence="1">
    <location>
        <begin position="59"/>
        <end position="76"/>
    </location>
</feature>
<accession>A0ABN2GD76</accession>
<feature type="transmembrane region" description="Helical" evidence="1">
    <location>
        <begin position="32"/>
        <end position="52"/>
    </location>
</feature>
<keyword evidence="1" id="KW-1133">Transmembrane helix</keyword>
<evidence type="ECO:0000256" key="1">
    <source>
        <dbReference type="SAM" id="Phobius"/>
    </source>
</evidence>
<name>A0ABN2GD76_9ACTN</name>
<reference evidence="2 3" key="1">
    <citation type="journal article" date="2019" name="Int. J. Syst. Evol. Microbiol.">
        <title>The Global Catalogue of Microorganisms (GCM) 10K type strain sequencing project: providing services to taxonomists for standard genome sequencing and annotation.</title>
        <authorList>
            <consortium name="The Broad Institute Genomics Platform"/>
            <consortium name="The Broad Institute Genome Sequencing Center for Infectious Disease"/>
            <person name="Wu L."/>
            <person name="Ma J."/>
        </authorList>
    </citation>
    <scope>NUCLEOTIDE SEQUENCE [LARGE SCALE GENOMIC DNA]</scope>
    <source>
        <strain evidence="2 3">JCM 14718</strain>
    </source>
</reference>
<sequence length="95" mass="9617">MSLLDTAVQVVTSVHASAPLAAPSGNSIAQNLQNFVAPIAGILIGLVGLKYLFGENRSLAGFIGFVFLGACVFALIKFGDTILGALGGILNGILS</sequence>
<keyword evidence="3" id="KW-1185">Reference proteome</keyword>